<keyword evidence="2" id="KW-1185">Reference proteome</keyword>
<sequence>MTSRVNQIGLSSELFEHWLTQDSHVYTGAHDRMLEIAIMPVDSIRAADVDWLRIMREPDRPAACRDHMFELDDIVEHDREGGSRAERKMLRHFRNLVAAMECMDYEVGNLLERVDERRDAMVVSEGHCCGETR</sequence>
<organism evidence="1 2">
    <name type="scientific">Dothistroma septosporum (strain NZE10 / CBS 128990)</name>
    <name type="common">Red band needle blight fungus</name>
    <name type="synonym">Mycosphaerella pini</name>
    <dbReference type="NCBI Taxonomy" id="675120"/>
    <lineage>
        <taxon>Eukaryota</taxon>
        <taxon>Fungi</taxon>
        <taxon>Dikarya</taxon>
        <taxon>Ascomycota</taxon>
        <taxon>Pezizomycotina</taxon>
        <taxon>Dothideomycetes</taxon>
        <taxon>Dothideomycetidae</taxon>
        <taxon>Mycosphaerellales</taxon>
        <taxon>Mycosphaerellaceae</taxon>
        <taxon>Dothistroma</taxon>
    </lineage>
</organism>
<protein>
    <submittedName>
        <fullName evidence="1">Uncharacterized protein</fullName>
    </submittedName>
</protein>
<proteinExistence type="predicted"/>
<dbReference type="Proteomes" id="UP000016933">
    <property type="component" value="Unassembled WGS sequence"/>
</dbReference>
<evidence type="ECO:0000313" key="1">
    <source>
        <dbReference type="EMBL" id="EME39956.1"/>
    </source>
</evidence>
<gene>
    <name evidence="1" type="ORF">DOTSEDRAFT_27897</name>
</gene>
<dbReference type="AlphaFoldDB" id="N1PF63"/>
<dbReference type="EMBL" id="KB446544">
    <property type="protein sequence ID" value="EME39956.1"/>
    <property type="molecule type" value="Genomic_DNA"/>
</dbReference>
<evidence type="ECO:0000313" key="2">
    <source>
        <dbReference type="Proteomes" id="UP000016933"/>
    </source>
</evidence>
<reference evidence="1 2" key="2">
    <citation type="journal article" date="2012" name="PLoS Pathog.">
        <title>Diverse lifestyles and strategies of plant pathogenesis encoded in the genomes of eighteen Dothideomycetes fungi.</title>
        <authorList>
            <person name="Ohm R.A."/>
            <person name="Feau N."/>
            <person name="Henrissat B."/>
            <person name="Schoch C.L."/>
            <person name="Horwitz B.A."/>
            <person name="Barry K.W."/>
            <person name="Condon B.J."/>
            <person name="Copeland A.C."/>
            <person name="Dhillon B."/>
            <person name="Glaser F."/>
            <person name="Hesse C.N."/>
            <person name="Kosti I."/>
            <person name="LaButti K."/>
            <person name="Lindquist E.A."/>
            <person name="Lucas S."/>
            <person name="Salamov A.A."/>
            <person name="Bradshaw R.E."/>
            <person name="Ciuffetti L."/>
            <person name="Hamelin R.C."/>
            <person name="Kema G.H.J."/>
            <person name="Lawrence C."/>
            <person name="Scott J.A."/>
            <person name="Spatafora J.W."/>
            <person name="Turgeon B.G."/>
            <person name="de Wit P.J.G.M."/>
            <person name="Zhong S."/>
            <person name="Goodwin S.B."/>
            <person name="Grigoriev I.V."/>
        </authorList>
    </citation>
    <scope>NUCLEOTIDE SEQUENCE [LARGE SCALE GENOMIC DNA]</scope>
    <source>
        <strain evidence="2">NZE10 / CBS 128990</strain>
    </source>
</reference>
<name>N1PF63_DOTSN</name>
<reference evidence="2" key="1">
    <citation type="journal article" date="2012" name="PLoS Genet.">
        <title>The genomes of the fungal plant pathogens Cladosporium fulvum and Dothistroma septosporum reveal adaptation to different hosts and lifestyles but also signatures of common ancestry.</title>
        <authorList>
            <person name="de Wit P.J.G.M."/>
            <person name="van der Burgt A."/>
            <person name="Oekmen B."/>
            <person name="Stergiopoulos I."/>
            <person name="Abd-Elsalam K.A."/>
            <person name="Aerts A.L."/>
            <person name="Bahkali A.H."/>
            <person name="Beenen H.G."/>
            <person name="Chettri P."/>
            <person name="Cox M.P."/>
            <person name="Datema E."/>
            <person name="de Vries R.P."/>
            <person name="Dhillon B."/>
            <person name="Ganley A.R."/>
            <person name="Griffiths S.A."/>
            <person name="Guo Y."/>
            <person name="Hamelin R.C."/>
            <person name="Henrissat B."/>
            <person name="Kabir M.S."/>
            <person name="Jashni M.K."/>
            <person name="Kema G."/>
            <person name="Klaubauf S."/>
            <person name="Lapidus A."/>
            <person name="Levasseur A."/>
            <person name="Lindquist E."/>
            <person name="Mehrabi R."/>
            <person name="Ohm R.A."/>
            <person name="Owen T.J."/>
            <person name="Salamov A."/>
            <person name="Schwelm A."/>
            <person name="Schijlen E."/>
            <person name="Sun H."/>
            <person name="van den Burg H.A."/>
            <person name="van Ham R.C.H.J."/>
            <person name="Zhang S."/>
            <person name="Goodwin S.B."/>
            <person name="Grigoriev I.V."/>
            <person name="Collemare J."/>
            <person name="Bradshaw R.E."/>
        </authorList>
    </citation>
    <scope>NUCLEOTIDE SEQUENCE [LARGE SCALE GENOMIC DNA]</scope>
    <source>
        <strain evidence="2">NZE10 / CBS 128990</strain>
    </source>
</reference>
<accession>N1PF63</accession>
<dbReference type="HOGENOM" id="CLU_1906676_0_0_1"/>